<dbReference type="AlphaFoldDB" id="A0AAV4S7Q5"/>
<reference evidence="2 3" key="1">
    <citation type="submission" date="2021-06" db="EMBL/GenBank/DDBJ databases">
        <title>Caerostris extrusa draft genome.</title>
        <authorList>
            <person name="Kono N."/>
            <person name="Arakawa K."/>
        </authorList>
    </citation>
    <scope>NUCLEOTIDE SEQUENCE [LARGE SCALE GENOMIC DNA]</scope>
</reference>
<evidence type="ECO:0000313" key="2">
    <source>
        <dbReference type="EMBL" id="GIY29206.1"/>
    </source>
</evidence>
<dbReference type="Proteomes" id="UP001054945">
    <property type="component" value="Unassembled WGS sequence"/>
</dbReference>
<protein>
    <submittedName>
        <fullName evidence="2">Oxysterol-binding protein-related protein 1</fullName>
    </submittedName>
</protein>
<dbReference type="EMBL" id="BPLR01009035">
    <property type="protein sequence ID" value="GIY29206.1"/>
    <property type="molecule type" value="Genomic_DNA"/>
</dbReference>
<evidence type="ECO:0000313" key="3">
    <source>
        <dbReference type="Proteomes" id="UP001054945"/>
    </source>
</evidence>
<evidence type="ECO:0000256" key="1">
    <source>
        <dbReference type="SAM" id="Coils"/>
    </source>
</evidence>
<keyword evidence="3" id="KW-1185">Reference proteome</keyword>
<sequence length="248" mass="28465">MSFFNSRADSTTGTRRKGYKYLDGAKVIPDGIDVAVFIIIFSDNNRQRFNVPNQQLVDRQKWINSIIEHAEFSSHYLKQGFSDSDPEEDDDIMPVGTMKDKLQTAQAHLQLLEKNVDSLKVKFDEVQPTDNGNKSVFYTNVPWITIYSDVGNVVDSARKMSSSLSHCLTVFTQQEEVRNLQLKQLEERCRFLQDALHTLAQEHHELEKSFVSPFHSPPNTPHYEDTDCDEFFDAFEGASTTLQLHQIN</sequence>
<organism evidence="2 3">
    <name type="scientific">Caerostris extrusa</name>
    <name type="common">Bark spider</name>
    <name type="synonym">Caerostris bankana</name>
    <dbReference type="NCBI Taxonomy" id="172846"/>
    <lineage>
        <taxon>Eukaryota</taxon>
        <taxon>Metazoa</taxon>
        <taxon>Ecdysozoa</taxon>
        <taxon>Arthropoda</taxon>
        <taxon>Chelicerata</taxon>
        <taxon>Arachnida</taxon>
        <taxon>Araneae</taxon>
        <taxon>Araneomorphae</taxon>
        <taxon>Entelegynae</taxon>
        <taxon>Araneoidea</taxon>
        <taxon>Araneidae</taxon>
        <taxon>Caerostris</taxon>
    </lineage>
</organism>
<comment type="caution">
    <text evidence="2">The sequence shown here is derived from an EMBL/GenBank/DDBJ whole genome shotgun (WGS) entry which is preliminary data.</text>
</comment>
<proteinExistence type="predicted"/>
<feature type="coiled-coil region" evidence="1">
    <location>
        <begin position="95"/>
        <end position="122"/>
    </location>
</feature>
<name>A0AAV4S7Q5_CAEEX</name>
<accession>A0AAV4S7Q5</accession>
<keyword evidence="1" id="KW-0175">Coiled coil</keyword>
<gene>
    <name evidence="2" type="primary">OSBPL1A</name>
    <name evidence="2" type="ORF">CEXT_254371</name>
</gene>